<gene>
    <name evidence="2" type="ORF">LCGC14_1731600</name>
</gene>
<evidence type="ECO:0000313" key="2">
    <source>
        <dbReference type="EMBL" id="KKM07672.1"/>
    </source>
</evidence>
<keyword evidence="1" id="KW-0472">Membrane</keyword>
<sequence>MKTKGQILPLLAIGIILTAVLVGVFIDGAIFAWKKIEAQTNASAACLGAATYESIGQSAWSGFVGSLASNGMSSITYEPMQGSGNLLTKGLQIQLDGTYRAGLAWDEPTHFLSIVGIDTMPVSGKARCIGPRAGLVPIAVRESAVIYSQNNPGASYTILGNDPAWDLADEESGSNFRGAIFPHMNCLGAYDLDGNWISPTNCPFVQTYDPIVDQPPSAQTQKDLVKDCFTGINCRVWPKIDTYVPIVSGTSSNFLCKALQDGGFKVGDRIIVIVFEDGVVHDPDPTYGNWENVHILYYAIYRLDSFLPNSSNCNHVEASLDSAPFYSLDEIDINVSSREITWDFEGTLP</sequence>
<dbReference type="EMBL" id="LAZR01015719">
    <property type="protein sequence ID" value="KKM07672.1"/>
    <property type="molecule type" value="Genomic_DNA"/>
</dbReference>
<name>A0A0F9HX39_9ZZZZ</name>
<keyword evidence="1" id="KW-1133">Transmembrane helix</keyword>
<evidence type="ECO:0000256" key="1">
    <source>
        <dbReference type="SAM" id="Phobius"/>
    </source>
</evidence>
<organism evidence="2">
    <name type="scientific">marine sediment metagenome</name>
    <dbReference type="NCBI Taxonomy" id="412755"/>
    <lineage>
        <taxon>unclassified sequences</taxon>
        <taxon>metagenomes</taxon>
        <taxon>ecological metagenomes</taxon>
    </lineage>
</organism>
<dbReference type="AlphaFoldDB" id="A0A0F9HX39"/>
<accession>A0A0F9HX39</accession>
<comment type="caution">
    <text evidence="2">The sequence shown here is derived from an EMBL/GenBank/DDBJ whole genome shotgun (WGS) entry which is preliminary data.</text>
</comment>
<keyword evidence="1" id="KW-0812">Transmembrane</keyword>
<protein>
    <submittedName>
        <fullName evidence="2">Uncharacterized protein</fullName>
    </submittedName>
</protein>
<reference evidence="2" key="1">
    <citation type="journal article" date="2015" name="Nature">
        <title>Complex archaea that bridge the gap between prokaryotes and eukaryotes.</title>
        <authorList>
            <person name="Spang A."/>
            <person name="Saw J.H."/>
            <person name="Jorgensen S.L."/>
            <person name="Zaremba-Niedzwiedzka K."/>
            <person name="Martijn J."/>
            <person name="Lind A.E."/>
            <person name="van Eijk R."/>
            <person name="Schleper C."/>
            <person name="Guy L."/>
            <person name="Ettema T.J."/>
        </authorList>
    </citation>
    <scope>NUCLEOTIDE SEQUENCE</scope>
</reference>
<proteinExistence type="predicted"/>
<feature type="transmembrane region" description="Helical" evidence="1">
    <location>
        <begin position="7"/>
        <end position="33"/>
    </location>
</feature>